<gene>
    <name evidence="2" type="ORF">BCR35DRAFT_167928</name>
</gene>
<proteinExistence type="predicted"/>
<keyword evidence="3" id="KW-1185">Reference proteome</keyword>
<dbReference type="InParanoid" id="A0A1Y2ECY0"/>
<organism evidence="2 3">
    <name type="scientific">Leucosporidium creatinivorum</name>
    <dbReference type="NCBI Taxonomy" id="106004"/>
    <lineage>
        <taxon>Eukaryota</taxon>
        <taxon>Fungi</taxon>
        <taxon>Dikarya</taxon>
        <taxon>Basidiomycota</taxon>
        <taxon>Pucciniomycotina</taxon>
        <taxon>Microbotryomycetes</taxon>
        <taxon>Leucosporidiales</taxon>
        <taxon>Leucosporidium</taxon>
    </lineage>
</organism>
<dbReference type="EMBL" id="MCGR01000056">
    <property type="protein sequence ID" value="ORY69420.1"/>
    <property type="molecule type" value="Genomic_DNA"/>
</dbReference>
<comment type="caution">
    <text evidence="2">The sequence shown here is derived from an EMBL/GenBank/DDBJ whole genome shotgun (WGS) entry which is preliminary data.</text>
</comment>
<evidence type="ECO:0000313" key="3">
    <source>
        <dbReference type="Proteomes" id="UP000193467"/>
    </source>
</evidence>
<name>A0A1Y2ECY0_9BASI</name>
<evidence type="ECO:0000313" key="2">
    <source>
        <dbReference type="EMBL" id="ORY69420.1"/>
    </source>
</evidence>
<feature type="region of interest" description="Disordered" evidence="1">
    <location>
        <begin position="45"/>
        <end position="80"/>
    </location>
</feature>
<evidence type="ECO:0000256" key="1">
    <source>
        <dbReference type="SAM" id="MobiDB-lite"/>
    </source>
</evidence>
<dbReference type="AlphaFoldDB" id="A0A1Y2ECY0"/>
<reference evidence="2 3" key="1">
    <citation type="submission" date="2016-07" db="EMBL/GenBank/DDBJ databases">
        <title>Pervasive Adenine N6-methylation of Active Genes in Fungi.</title>
        <authorList>
            <consortium name="DOE Joint Genome Institute"/>
            <person name="Mondo S.J."/>
            <person name="Dannebaum R.O."/>
            <person name="Kuo R.C."/>
            <person name="Labutti K."/>
            <person name="Haridas S."/>
            <person name="Kuo A."/>
            <person name="Salamov A."/>
            <person name="Ahrendt S.R."/>
            <person name="Lipzen A."/>
            <person name="Sullivan W."/>
            <person name="Andreopoulos W.B."/>
            <person name="Clum A."/>
            <person name="Lindquist E."/>
            <person name="Daum C."/>
            <person name="Ramamoorthy G.K."/>
            <person name="Gryganskyi A."/>
            <person name="Culley D."/>
            <person name="Magnuson J.K."/>
            <person name="James T.Y."/>
            <person name="O'Malley M.A."/>
            <person name="Stajich J.E."/>
            <person name="Spatafora J.W."/>
            <person name="Visel A."/>
            <person name="Grigoriev I.V."/>
        </authorList>
    </citation>
    <scope>NUCLEOTIDE SEQUENCE [LARGE SCALE GENOMIC DNA]</scope>
    <source>
        <strain evidence="2 3">62-1032</strain>
    </source>
</reference>
<dbReference type="Proteomes" id="UP000193467">
    <property type="component" value="Unassembled WGS sequence"/>
</dbReference>
<feature type="compositionally biased region" description="Basic and acidic residues" evidence="1">
    <location>
        <begin position="1"/>
        <end position="18"/>
    </location>
</feature>
<protein>
    <submittedName>
        <fullName evidence="2">Uncharacterized protein</fullName>
    </submittedName>
</protein>
<accession>A0A1Y2ECY0</accession>
<feature type="region of interest" description="Disordered" evidence="1">
    <location>
        <begin position="1"/>
        <end position="31"/>
    </location>
</feature>
<sequence length="303" mass="33842">MIPFTKTEKGRGMAENRLPDSGPMGGSRIAGSCSRDRAMAIPLTQATASAHDFSPPLYPSPSTRRGGRPSPPTSMEPIAPFSASPSVVFCTTPSRRRSSASESGSTSFSRFPWRIRWLVCLFEYRFWFFSVLPYVPMEEIEAYETKNKLPYPFAIPPLPYSHSPSLFPSPPFARGFGLFMQAHNSRIDPEKSPIPTSIIKAAGFNFDLTRRAPRSSEGPTLPPNPSTADMVAAFRDYYPDCKVQKRGELLGFFVPAVEGRFDNFFAPMPKALLERLAREEGYPEAQEQIAKLQLVEERWDTAD</sequence>